<dbReference type="PANTHER" id="PTHR32332:SF20">
    <property type="entry name" value="2-NITROPROPANE DIOXYGENASE-LIKE PROTEIN"/>
    <property type="match status" value="1"/>
</dbReference>
<keyword evidence="1" id="KW-0285">Flavoprotein</keyword>
<evidence type="ECO:0000256" key="2">
    <source>
        <dbReference type="ARBA" id="ARBA00022643"/>
    </source>
</evidence>
<proteinExistence type="predicted"/>
<dbReference type="InterPro" id="IPR013785">
    <property type="entry name" value="Aldolase_TIM"/>
</dbReference>
<sequence>MMLQTSLCDLLEIDYPIVQAPIGSATCPELAAAVSNAGGLGHLAVTWRDRKTTRRVIQETHELTDRPFAVNLVCDDATTTVDTDEHLEVVLEAGAEIVTLSFGSADPYVDRIHDAGSLVFQTVGSAAEAREAVSAGVDAVVTQGLEAGGHVQSEVSTMALVPRVADAVGDAVPIVAAGGIADGRGIAAALTLGADGAWLGTRFVATDEARVHETYLRRLRESNETDTEYTCLFDKGWPGMPHRVLRNKMLERWESAGRPPPGDRPGEDDIVARTDDGDGEPIERYAEALATPDVEGDIDDMALFAGQSVGLTDDIQPAEELLEELIVETRDAFEGSGRDG</sequence>
<evidence type="ECO:0000313" key="5">
    <source>
        <dbReference type="EMBL" id="RZV10859.1"/>
    </source>
</evidence>
<dbReference type="PANTHER" id="PTHR32332">
    <property type="entry name" value="2-NITROPROPANE DIOXYGENASE"/>
    <property type="match status" value="1"/>
</dbReference>
<evidence type="ECO:0000256" key="4">
    <source>
        <dbReference type="SAM" id="MobiDB-lite"/>
    </source>
</evidence>
<reference evidence="5 6" key="1">
    <citation type="submission" date="2019-02" db="EMBL/GenBank/DDBJ databases">
        <title>Genomic Encyclopedia of Archaeal and Bacterial Type Strains, Phase II (KMG-II): from individual species to whole genera.</title>
        <authorList>
            <person name="Goeker M."/>
        </authorList>
    </citation>
    <scope>NUCLEOTIDE SEQUENCE [LARGE SCALE GENOMIC DNA]</scope>
    <source>
        <strain evidence="5 6">DSM 18328</strain>
    </source>
</reference>
<dbReference type="InterPro" id="IPR004136">
    <property type="entry name" value="NMO"/>
</dbReference>
<feature type="region of interest" description="Disordered" evidence="4">
    <location>
        <begin position="253"/>
        <end position="280"/>
    </location>
</feature>
<dbReference type="Proteomes" id="UP000291097">
    <property type="component" value="Unassembled WGS sequence"/>
</dbReference>
<dbReference type="RefSeq" id="WP_130500295.1">
    <property type="nucleotide sequence ID" value="NZ_SHMP01000004.1"/>
</dbReference>
<keyword evidence="3" id="KW-0560">Oxidoreductase</keyword>
<dbReference type="AlphaFoldDB" id="A0A482YDJ9"/>
<gene>
    <name evidence="5" type="ORF">BDK88_2060</name>
</gene>
<dbReference type="CDD" id="cd04730">
    <property type="entry name" value="NPD_like"/>
    <property type="match status" value="1"/>
</dbReference>
<evidence type="ECO:0000256" key="3">
    <source>
        <dbReference type="ARBA" id="ARBA00023002"/>
    </source>
</evidence>
<accession>A0A482YDJ9</accession>
<dbReference type="EMBL" id="SHMP01000004">
    <property type="protein sequence ID" value="RZV10859.1"/>
    <property type="molecule type" value="Genomic_DNA"/>
</dbReference>
<dbReference type="OrthoDB" id="304666at2157"/>
<comment type="caution">
    <text evidence="5">The sequence shown here is derived from an EMBL/GenBank/DDBJ whole genome shotgun (WGS) entry which is preliminary data.</text>
</comment>
<dbReference type="Gene3D" id="3.20.20.70">
    <property type="entry name" value="Aldolase class I"/>
    <property type="match status" value="1"/>
</dbReference>
<dbReference type="SUPFAM" id="SSF51412">
    <property type="entry name" value="Inosine monophosphate dehydrogenase (IMPDH)"/>
    <property type="match status" value="1"/>
</dbReference>
<evidence type="ECO:0000256" key="1">
    <source>
        <dbReference type="ARBA" id="ARBA00022630"/>
    </source>
</evidence>
<keyword evidence="2" id="KW-0288">FMN</keyword>
<dbReference type="GO" id="GO:0018580">
    <property type="term" value="F:nitronate monooxygenase activity"/>
    <property type="evidence" value="ECO:0007669"/>
    <property type="project" value="InterPro"/>
</dbReference>
<evidence type="ECO:0000313" key="6">
    <source>
        <dbReference type="Proteomes" id="UP000291097"/>
    </source>
</evidence>
<dbReference type="Pfam" id="PF03060">
    <property type="entry name" value="NMO"/>
    <property type="match status" value="1"/>
</dbReference>
<organism evidence="5 6">
    <name type="scientific">Natrinema hispanicum</name>
    <dbReference type="NCBI Taxonomy" id="392421"/>
    <lineage>
        <taxon>Archaea</taxon>
        <taxon>Methanobacteriati</taxon>
        <taxon>Methanobacteriota</taxon>
        <taxon>Stenosarchaea group</taxon>
        <taxon>Halobacteria</taxon>
        <taxon>Halobacteriales</taxon>
        <taxon>Natrialbaceae</taxon>
        <taxon>Natrinema</taxon>
    </lineage>
</organism>
<protein>
    <submittedName>
        <fullName evidence="5">Nitronate monooxygenase</fullName>
    </submittedName>
</protein>
<name>A0A482YDJ9_9EURY</name>
<keyword evidence="5" id="KW-0503">Monooxygenase</keyword>
<feature type="compositionally biased region" description="Basic and acidic residues" evidence="4">
    <location>
        <begin position="264"/>
        <end position="280"/>
    </location>
</feature>